<sequence precursor="true">MKTPLPPVAAAFVLALGIATFLLSACGCDREAANPSSETTEDSGTTTTPAATDVDSNAGYNPAPMVEYVEVDMGPVLPPMKVPKDNPLTPEKIELGELLFFDTALSADNSMSCATCHDPELGWGNGEKIAEGASGVRGKRNVLSILNVGFYSKHLFWDGRVRTLEQQALVPVFESSEMGMTSEAELLGRLKENDDYQKRFAEAFGDGITAANVAKALASFQRTIYVKEIPYDRYLAGDKTAMSASAIRGSEIFRHRRVNCVACHPAPLFTDHLPYNIGIGMDQEEPDWGFHHTKGWAYWGKFRSPSLRGIDQTGPYMHDGSLATLEEVVEYYNKGGIEHEYTDAAMQNLNLSEQQKADLVTFLREGLREIRDDK</sequence>
<dbReference type="STRING" id="980251.GCA_001642875_04022"/>
<keyword evidence="7" id="KW-0574">Periplasm</keyword>
<evidence type="ECO:0000256" key="15">
    <source>
        <dbReference type="SAM" id="SignalP"/>
    </source>
</evidence>
<dbReference type="PANTHER" id="PTHR30600:SF10">
    <property type="entry name" value="BLL6722 PROTEIN"/>
    <property type="match status" value="1"/>
</dbReference>
<dbReference type="GO" id="GO:0020037">
    <property type="term" value="F:heme binding"/>
    <property type="evidence" value="ECO:0007669"/>
    <property type="project" value="InterPro"/>
</dbReference>
<feature type="region of interest" description="Disordered" evidence="14">
    <location>
        <begin position="32"/>
        <end position="57"/>
    </location>
</feature>
<dbReference type="GO" id="GO:0046872">
    <property type="term" value="F:metal ion binding"/>
    <property type="evidence" value="ECO:0007669"/>
    <property type="project" value="UniProtKB-KW"/>
</dbReference>
<evidence type="ECO:0000256" key="14">
    <source>
        <dbReference type="SAM" id="MobiDB-lite"/>
    </source>
</evidence>
<dbReference type="PROSITE" id="PS51007">
    <property type="entry name" value="CYTC"/>
    <property type="match status" value="2"/>
</dbReference>
<comment type="function">
    <text evidence="11">Involved in methylamine metabolism. Essential for the maturation of the beta subunit of MADH, presumably via a step in the biosynthesis of tryptophan tryptophylquinone (TTQ), the cofactor of MADH.</text>
</comment>
<reference evidence="17 18" key="1">
    <citation type="submission" date="2019-08" db="EMBL/GenBank/DDBJ databases">
        <title>Deep-cultivation of Planctomycetes and their phenomic and genomic characterization uncovers novel biology.</title>
        <authorList>
            <person name="Wiegand S."/>
            <person name="Jogler M."/>
            <person name="Boedeker C."/>
            <person name="Pinto D."/>
            <person name="Vollmers J."/>
            <person name="Rivas-Marin E."/>
            <person name="Kohn T."/>
            <person name="Peeters S.H."/>
            <person name="Heuer A."/>
            <person name="Rast P."/>
            <person name="Oberbeckmann S."/>
            <person name="Bunk B."/>
            <person name="Jeske O."/>
            <person name="Meyerdierks A."/>
            <person name="Storesund J.E."/>
            <person name="Kallscheuer N."/>
            <person name="Luecker S."/>
            <person name="Lage O.M."/>
            <person name="Pohl T."/>
            <person name="Merkel B.J."/>
            <person name="Hornburger P."/>
            <person name="Mueller R.-W."/>
            <person name="Bruemmer F."/>
            <person name="Labrenz M."/>
            <person name="Spormann A.M."/>
            <person name="Op den Camp H."/>
            <person name="Overmann J."/>
            <person name="Amann R."/>
            <person name="Jetten M.S.M."/>
            <person name="Mascher T."/>
            <person name="Medema M.H."/>
            <person name="Devos D.P."/>
            <person name="Kaster A.-K."/>
            <person name="Ovreas L."/>
            <person name="Rohde M."/>
            <person name="Galperin M.Y."/>
            <person name="Jogler C."/>
        </authorList>
    </citation>
    <scope>NUCLEOTIDE SEQUENCE [LARGE SCALE GENOMIC DNA]</scope>
    <source>
        <strain evidence="17 18">FC18</strain>
    </source>
</reference>
<comment type="pathway">
    <text evidence="2">One-carbon metabolism; methylamine degradation.</text>
</comment>
<feature type="chain" id="PRO_5022984294" description="Methylamine utilization protein MauG" evidence="15">
    <location>
        <begin position="26"/>
        <end position="374"/>
    </location>
</feature>
<dbReference type="KEGG" id="mff:MFFC18_29370"/>
<dbReference type="PANTHER" id="PTHR30600">
    <property type="entry name" value="CYTOCHROME C PEROXIDASE-RELATED"/>
    <property type="match status" value="1"/>
</dbReference>
<evidence type="ECO:0000313" key="18">
    <source>
        <dbReference type="Proteomes" id="UP000322214"/>
    </source>
</evidence>
<evidence type="ECO:0000256" key="3">
    <source>
        <dbReference type="ARBA" id="ARBA00022448"/>
    </source>
</evidence>
<evidence type="ECO:0000256" key="7">
    <source>
        <dbReference type="ARBA" id="ARBA00022764"/>
    </source>
</evidence>
<evidence type="ECO:0000256" key="6">
    <source>
        <dbReference type="ARBA" id="ARBA00022729"/>
    </source>
</evidence>
<dbReference type="OrthoDB" id="9772811at2"/>
<dbReference type="GO" id="GO:0042597">
    <property type="term" value="C:periplasmic space"/>
    <property type="evidence" value="ECO:0007669"/>
    <property type="project" value="UniProtKB-SubCell"/>
</dbReference>
<dbReference type="GO" id="GO:0004130">
    <property type="term" value="F:cytochrome-c peroxidase activity"/>
    <property type="evidence" value="ECO:0007669"/>
    <property type="project" value="TreeGrafter"/>
</dbReference>
<feature type="domain" description="Cytochrome c" evidence="16">
    <location>
        <begin position="244"/>
        <end position="367"/>
    </location>
</feature>
<dbReference type="Pfam" id="PF03150">
    <property type="entry name" value="CCP_MauG"/>
    <property type="match status" value="1"/>
</dbReference>
<keyword evidence="9 17" id="KW-0560">Oxidoreductase</keyword>
<evidence type="ECO:0000313" key="17">
    <source>
        <dbReference type="EMBL" id="QEG23045.1"/>
    </source>
</evidence>
<keyword evidence="5 13" id="KW-0479">Metal-binding</keyword>
<feature type="domain" description="Cytochrome c" evidence="16">
    <location>
        <begin position="91"/>
        <end position="224"/>
    </location>
</feature>
<organism evidence="17 18">
    <name type="scientific">Mariniblastus fucicola</name>
    <dbReference type="NCBI Taxonomy" id="980251"/>
    <lineage>
        <taxon>Bacteria</taxon>
        <taxon>Pseudomonadati</taxon>
        <taxon>Planctomycetota</taxon>
        <taxon>Planctomycetia</taxon>
        <taxon>Pirellulales</taxon>
        <taxon>Pirellulaceae</taxon>
        <taxon>Mariniblastus</taxon>
    </lineage>
</organism>
<keyword evidence="10 13" id="KW-0408">Iron</keyword>
<dbReference type="RefSeq" id="WP_075086027.1">
    <property type="nucleotide sequence ID" value="NZ_CP042912.1"/>
</dbReference>
<evidence type="ECO:0000256" key="9">
    <source>
        <dbReference type="ARBA" id="ARBA00023002"/>
    </source>
</evidence>
<dbReference type="GO" id="GO:0009055">
    <property type="term" value="F:electron transfer activity"/>
    <property type="evidence" value="ECO:0007669"/>
    <property type="project" value="InterPro"/>
</dbReference>
<dbReference type="AlphaFoldDB" id="A0A5B9PCZ7"/>
<evidence type="ECO:0000256" key="1">
    <source>
        <dbReference type="ARBA" id="ARBA00004418"/>
    </source>
</evidence>
<dbReference type="InterPro" id="IPR004852">
    <property type="entry name" value="Di-haem_cyt_c_peroxidsae"/>
</dbReference>
<keyword evidence="4 13" id="KW-0349">Heme</keyword>
<evidence type="ECO:0000256" key="5">
    <source>
        <dbReference type="ARBA" id="ARBA00022723"/>
    </source>
</evidence>
<evidence type="ECO:0000256" key="4">
    <source>
        <dbReference type="ARBA" id="ARBA00022617"/>
    </source>
</evidence>
<evidence type="ECO:0000256" key="13">
    <source>
        <dbReference type="PROSITE-ProRule" id="PRU00433"/>
    </source>
</evidence>
<dbReference type="SUPFAM" id="SSF46626">
    <property type="entry name" value="Cytochrome c"/>
    <property type="match status" value="2"/>
</dbReference>
<proteinExistence type="predicted"/>
<accession>A0A5B9PCZ7</accession>
<keyword evidence="3" id="KW-0813">Transport</keyword>
<gene>
    <name evidence="17" type="primary">ccp_2</name>
    <name evidence="17" type="ORF">MFFC18_29370</name>
</gene>
<dbReference type="FunFam" id="1.10.760.10:FF:000019">
    <property type="entry name" value="Di-heme cytochrome C peroxidase"/>
    <property type="match status" value="1"/>
</dbReference>
<keyword evidence="18" id="KW-1185">Reference proteome</keyword>
<keyword evidence="17" id="KW-0575">Peroxidase</keyword>
<evidence type="ECO:0000256" key="12">
    <source>
        <dbReference type="ARBA" id="ARBA00073576"/>
    </source>
</evidence>
<feature type="compositionally biased region" description="Low complexity" evidence="14">
    <location>
        <begin position="35"/>
        <end position="53"/>
    </location>
</feature>
<evidence type="ECO:0000256" key="2">
    <source>
        <dbReference type="ARBA" id="ARBA00004856"/>
    </source>
</evidence>
<evidence type="ECO:0000256" key="10">
    <source>
        <dbReference type="ARBA" id="ARBA00023004"/>
    </source>
</evidence>
<feature type="signal peptide" evidence="15">
    <location>
        <begin position="1"/>
        <end position="25"/>
    </location>
</feature>
<evidence type="ECO:0000259" key="16">
    <source>
        <dbReference type="PROSITE" id="PS51007"/>
    </source>
</evidence>
<evidence type="ECO:0000256" key="8">
    <source>
        <dbReference type="ARBA" id="ARBA00022982"/>
    </source>
</evidence>
<keyword evidence="8" id="KW-0249">Electron transport</keyword>
<dbReference type="InterPro" id="IPR036909">
    <property type="entry name" value="Cyt_c-like_dom_sf"/>
</dbReference>
<dbReference type="EMBL" id="CP042912">
    <property type="protein sequence ID" value="QEG23045.1"/>
    <property type="molecule type" value="Genomic_DNA"/>
</dbReference>
<evidence type="ECO:0000256" key="11">
    <source>
        <dbReference type="ARBA" id="ARBA00058991"/>
    </source>
</evidence>
<protein>
    <recommendedName>
        <fullName evidence="12">Methylamine utilization protein MauG</fullName>
    </recommendedName>
</protein>
<dbReference type="Gene3D" id="1.10.760.10">
    <property type="entry name" value="Cytochrome c-like domain"/>
    <property type="match status" value="2"/>
</dbReference>
<dbReference type="PROSITE" id="PS51257">
    <property type="entry name" value="PROKAR_LIPOPROTEIN"/>
    <property type="match status" value="1"/>
</dbReference>
<keyword evidence="6 15" id="KW-0732">Signal</keyword>
<comment type="subcellular location">
    <subcellularLocation>
        <location evidence="1">Periplasm</location>
    </subcellularLocation>
</comment>
<dbReference type="Proteomes" id="UP000322214">
    <property type="component" value="Chromosome"/>
</dbReference>
<name>A0A5B9PCZ7_9BACT</name>
<dbReference type="InterPro" id="IPR009056">
    <property type="entry name" value="Cyt_c-like_dom"/>
</dbReference>
<dbReference type="Pfam" id="PF00034">
    <property type="entry name" value="Cytochrom_C"/>
    <property type="match status" value="1"/>
</dbReference>
<dbReference type="InterPro" id="IPR051395">
    <property type="entry name" value="Cytochrome_c_Peroxidase/MauG"/>
</dbReference>